<evidence type="ECO:0000313" key="2">
    <source>
        <dbReference type="Proteomes" id="UP000324748"/>
    </source>
</evidence>
<evidence type="ECO:0000313" key="1">
    <source>
        <dbReference type="EMBL" id="KAA1119452.1"/>
    </source>
</evidence>
<evidence type="ECO:0008006" key="3">
    <source>
        <dbReference type="Google" id="ProtNLM"/>
    </source>
</evidence>
<dbReference type="EMBL" id="VSWC01000001">
    <property type="protein sequence ID" value="KAA1119452.1"/>
    <property type="molecule type" value="Genomic_DNA"/>
</dbReference>
<accession>A0A5B0R1K8</accession>
<dbReference type="AlphaFoldDB" id="A0A5B0R1K8"/>
<proteinExistence type="predicted"/>
<protein>
    <recommendedName>
        <fullName evidence="3">Retrotransposon gag domain-containing protein</fullName>
    </recommendedName>
</protein>
<dbReference type="OrthoDB" id="2516739at2759"/>
<reference evidence="1 2" key="1">
    <citation type="submission" date="2019-05" db="EMBL/GenBank/DDBJ databases">
        <title>Emergence of the Ug99 lineage of the wheat stem rust pathogen through somatic hybridization.</title>
        <authorList>
            <person name="Li F."/>
            <person name="Upadhyaya N.M."/>
            <person name="Sperschneider J."/>
            <person name="Matny O."/>
            <person name="Nguyen-Phuc H."/>
            <person name="Mago R."/>
            <person name="Raley C."/>
            <person name="Miller M.E."/>
            <person name="Silverstein K.A.T."/>
            <person name="Henningsen E."/>
            <person name="Hirsch C.D."/>
            <person name="Visser B."/>
            <person name="Pretorius Z.A."/>
            <person name="Steffenson B.J."/>
            <person name="Schwessinger B."/>
            <person name="Dodds P.N."/>
            <person name="Figueroa M."/>
        </authorList>
    </citation>
    <scope>NUCLEOTIDE SEQUENCE [LARGE SCALE GENOMIC DNA]</scope>
    <source>
        <strain evidence="1">21-0</strain>
    </source>
</reference>
<dbReference type="Proteomes" id="UP000324748">
    <property type="component" value="Unassembled WGS sequence"/>
</dbReference>
<name>A0A5B0R1K8_PUCGR</name>
<gene>
    <name evidence="1" type="ORF">PGT21_026120</name>
</gene>
<keyword evidence="2" id="KW-1185">Reference proteome</keyword>
<comment type="caution">
    <text evidence="1">The sequence shown here is derived from an EMBL/GenBank/DDBJ whole genome shotgun (WGS) entry which is preliminary data.</text>
</comment>
<sequence>MAKFFSPVINPSDDSRNPIESKVAQLADQLSSIKLGSANSDSQLAHLQTEIHSIKKTFKQISKDVKDIQSMKNLYSDLNNVKLYFQDHILKIQSSIDQIRSVIDGCNSAIQQNASQIIDLSRSGFNSSREVSELSYAQFTGNPKETKQFVYFIKEKLFEKEDCFRSEKSKINWIVRHFRHPNGSLGDPCASYNWWMALLFENARQQKLPTESASVQDPYVLPQLLSASDFLAHLEDVFDNKHDNEDAKKKLNAFRQQNRTIEEFNALFNSLCFAVDLTEESRCDIYERALNPKILKIAVMRGDWKSTTTLKGKQSLAVSAAEAQDKIASIDSGSLPALQKRQHAQAPVRSVSAPPVRIPDGVVPMDLDVMSAENCFNFPRFRAICRKKQVCQRCHGQFDKRHVVSKGCPASKEKQPDVDVKIELYKRWISEGGKEVEDALAEVVSEERSKPAGTLNLDDIQPLSLGDMCWDEAASHMDVDREPWASASFIDISFVALL</sequence>
<organism evidence="1 2">
    <name type="scientific">Puccinia graminis f. sp. tritici</name>
    <dbReference type="NCBI Taxonomy" id="56615"/>
    <lineage>
        <taxon>Eukaryota</taxon>
        <taxon>Fungi</taxon>
        <taxon>Dikarya</taxon>
        <taxon>Basidiomycota</taxon>
        <taxon>Pucciniomycotina</taxon>
        <taxon>Pucciniomycetes</taxon>
        <taxon>Pucciniales</taxon>
        <taxon>Pucciniaceae</taxon>
        <taxon>Puccinia</taxon>
    </lineage>
</organism>